<dbReference type="SUPFAM" id="SSF47413">
    <property type="entry name" value="lambda repressor-like DNA-binding domains"/>
    <property type="match status" value="1"/>
</dbReference>
<keyword evidence="3" id="KW-0804">Transcription</keyword>
<evidence type="ECO:0000256" key="2">
    <source>
        <dbReference type="ARBA" id="ARBA00023125"/>
    </source>
</evidence>
<organism evidence="5 6">
    <name type="scientific">Paracoccus pacificus</name>
    <dbReference type="NCBI Taxonomy" id="1463598"/>
    <lineage>
        <taxon>Bacteria</taxon>
        <taxon>Pseudomonadati</taxon>
        <taxon>Pseudomonadota</taxon>
        <taxon>Alphaproteobacteria</taxon>
        <taxon>Rhodobacterales</taxon>
        <taxon>Paracoccaceae</taxon>
        <taxon>Paracoccus</taxon>
    </lineage>
</organism>
<evidence type="ECO:0000256" key="3">
    <source>
        <dbReference type="ARBA" id="ARBA00023163"/>
    </source>
</evidence>
<dbReference type="RefSeq" id="WP_379143992.1">
    <property type="nucleotide sequence ID" value="NZ_JBHUEN010000043.1"/>
</dbReference>
<proteinExistence type="predicted"/>
<dbReference type="CDD" id="cd00093">
    <property type="entry name" value="HTH_XRE"/>
    <property type="match status" value="1"/>
</dbReference>
<feature type="domain" description="HTH cro/C1-type" evidence="4">
    <location>
        <begin position="21"/>
        <end position="75"/>
    </location>
</feature>
<dbReference type="InterPro" id="IPR050807">
    <property type="entry name" value="TransReg_Diox_bact_type"/>
</dbReference>
<dbReference type="InterPro" id="IPR001387">
    <property type="entry name" value="Cro/C1-type_HTH"/>
</dbReference>
<evidence type="ECO:0000313" key="6">
    <source>
        <dbReference type="Proteomes" id="UP001597213"/>
    </source>
</evidence>
<evidence type="ECO:0000313" key="5">
    <source>
        <dbReference type="EMBL" id="MFD1883009.1"/>
    </source>
</evidence>
<evidence type="ECO:0000256" key="1">
    <source>
        <dbReference type="ARBA" id="ARBA00023015"/>
    </source>
</evidence>
<protein>
    <submittedName>
        <fullName evidence="5">Helix-turn-helix domain-containing protein</fullName>
    </submittedName>
</protein>
<keyword evidence="6" id="KW-1185">Reference proteome</keyword>
<gene>
    <name evidence="5" type="ORF">ACFSCT_14900</name>
</gene>
<keyword evidence="1" id="KW-0805">Transcription regulation</keyword>
<dbReference type="Pfam" id="PF07883">
    <property type="entry name" value="Cupin_2"/>
    <property type="match status" value="1"/>
</dbReference>
<dbReference type="Pfam" id="PF01381">
    <property type="entry name" value="HTH_3"/>
    <property type="match status" value="1"/>
</dbReference>
<dbReference type="InterPro" id="IPR010982">
    <property type="entry name" value="Lambda_DNA-bd_dom_sf"/>
</dbReference>
<dbReference type="PANTHER" id="PTHR46797:SF23">
    <property type="entry name" value="HTH-TYPE TRANSCRIPTIONAL REGULATOR SUTR"/>
    <property type="match status" value="1"/>
</dbReference>
<dbReference type="CDD" id="cd02209">
    <property type="entry name" value="cupin_XRE_C"/>
    <property type="match status" value="1"/>
</dbReference>
<dbReference type="PROSITE" id="PS50943">
    <property type="entry name" value="HTH_CROC1"/>
    <property type="match status" value="1"/>
</dbReference>
<dbReference type="InterPro" id="IPR013096">
    <property type="entry name" value="Cupin_2"/>
</dbReference>
<dbReference type="PANTHER" id="PTHR46797">
    <property type="entry name" value="HTH-TYPE TRANSCRIPTIONAL REGULATOR"/>
    <property type="match status" value="1"/>
</dbReference>
<sequence length="189" mass="20358">MGNILRSQEDVDVLAHVADNLRRLRAAAGLNQSALAKVSGVSRRMIVAVEGGDANISVSSLDKLAAAIGVPFVELVRDPSRDTRENINAVTWRGTNPQSMSVLMAAVPATSQAELWSWTLGPGERYEAEPDPQGWHDMIVVTEGVLTLELAGASKDYAPGGFAVYSSARPHAFVNHTDKDVKFFRNTIS</sequence>
<comment type="caution">
    <text evidence="5">The sequence shown here is derived from an EMBL/GenBank/DDBJ whole genome shotgun (WGS) entry which is preliminary data.</text>
</comment>
<keyword evidence="2" id="KW-0238">DNA-binding</keyword>
<reference evidence="6" key="1">
    <citation type="journal article" date="2019" name="Int. J. Syst. Evol. Microbiol.">
        <title>The Global Catalogue of Microorganisms (GCM) 10K type strain sequencing project: providing services to taxonomists for standard genome sequencing and annotation.</title>
        <authorList>
            <consortium name="The Broad Institute Genomics Platform"/>
            <consortium name="The Broad Institute Genome Sequencing Center for Infectious Disease"/>
            <person name="Wu L."/>
            <person name="Ma J."/>
        </authorList>
    </citation>
    <scope>NUCLEOTIDE SEQUENCE [LARGE SCALE GENOMIC DNA]</scope>
    <source>
        <strain evidence="6">CCUG 56029</strain>
    </source>
</reference>
<dbReference type="Gene3D" id="2.60.120.10">
    <property type="entry name" value="Jelly Rolls"/>
    <property type="match status" value="1"/>
</dbReference>
<dbReference type="EMBL" id="JBHUEN010000043">
    <property type="protein sequence ID" value="MFD1883009.1"/>
    <property type="molecule type" value="Genomic_DNA"/>
</dbReference>
<dbReference type="Proteomes" id="UP001597213">
    <property type="component" value="Unassembled WGS sequence"/>
</dbReference>
<dbReference type="SUPFAM" id="SSF51182">
    <property type="entry name" value="RmlC-like cupins"/>
    <property type="match status" value="1"/>
</dbReference>
<dbReference type="Gene3D" id="1.10.260.40">
    <property type="entry name" value="lambda repressor-like DNA-binding domains"/>
    <property type="match status" value="1"/>
</dbReference>
<dbReference type="InterPro" id="IPR011051">
    <property type="entry name" value="RmlC_Cupin_sf"/>
</dbReference>
<accession>A0ABW4RBH1</accession>
<dbReference type="SMART" id="SM00530">
    <property type="entry name" value="HTH_XRE"/>
    <property type="match status" value="1"/>
</dbReference>
<dbReference type="InterPro" id="IPR014710">
    <property type="entry name" value="RmlC-like_jellyroll"/>
</dbReference>
<name>A0ABW4RBH1_9RHOB</name>
<evidence type="ECO:0000259" key="4">
    <source>
        <dbReference type="PROSITE" id="PS50943"/>
    </source>
</evidence>